<reference evidence="1 2" key="1">
    <citation type="journal article" date="2011" name="Proc. Natl. Acad. Sci. U.S.A.">
        <title>Evolutionary erosion of yeast sex chromosomes by mating-type switching accidents.</title>
        <authorList>
            <person name="Gordon J.L."/>
            <person name="Armisen D."/>
            <person name="Proux-Wera E."/>
            <person name="Oheigeartaigh S.S."/>
            <person name="Byrne K.P."/>
            <person name="Wolfe K.H."/>
        </authorList>
    </citation>
    <scope>NUCLEOTIDE SEQUENCE [LARGE SCALE GENOMIC DNA]</scope>
    <source>
        <strain evidence="2">ATCC 22294 / BCRC 22015 / CBS 2517 / CECT 1963 / NBRC 1671 / NRRL Y-8276</strain>
    </source>
</reference>
<name>H2AQN0_KAZAF</name>
<dbReference type="Proteomes" id="UP000005220">
    <property type="component" value="Chromosome 2"/>
</dbReference>
<organism evidence="1 2">
    <name type="scientific">Kazachstania africana (strain ATCC 22294 / BCRC 22015 / CBS 2517 / CECT 1963 / NBRC 1671 / NRRL Y-8276)</name>
    <name type="common">Yeast</name>
    <name type="synonym">Kluyveromyces africanus</name>
    <dbReference type="NCBI Taxonomy" id="1071382"/>
    <lineage>
        <taxon>Eukaryota</taxon>
        <taxon>Fungi</taxon>
        <taxon>Dikarya</taxon>
        <taxon>Ascomycota</taxon>
        <taxon>Saccharomycotina</taxon>
        <taxon>Saccharomycetes</taxon>
        <taxon>Saccharomycetales</taxon>
        <taxon>Saccharomycetaceae</taxon>
        <taxon>Kazachstania</taxon>
    </lineage>
</organism>
<dbReference type="GeneID" id="13883140"/>
<dbReference type="KEGG" id="kaf:KAFR_0B03840"/>
<proteinExistence type="predicted"/>
<accession>H2AQN0</accession>
<evidence type="ECO:0000313" key="2">
    <source>
        <dbReference type="Proteomes" id="UP000005220"/>
    </source>
</evidence>
<protein>
    <submittedName>
        <fullName evidence="1">Uncharacterized protein</fullName>
    </submittedName>
</protein>
<dbReference type="OrthoDB" id="3972963at2759"/>
<dbReference type="HOGENOM" id="CLU_159429_1_0_1"/>
<dbReference type="RefSeq" id="XP_003955815.1">
    <property type="nucleotide sequence ID" value="XM_003955766.1"/>
</dbReference>
<keyword evidence="2" id="KW-1185">Reference proteome</keyword>
<dbReference type="eggNOG" id="ENOG502S76G">
    <property type="taxonomic scope" value="Eukaryota"/>
</dbReference>
<dbReference type="InParanoid" id="H2AQN0"/>
<dbReference type="AlphaFoldDB" id="H2AQN0"/>
<evidence type="ECO:0000313" key="1">
    <source>
        <dbReference type="EMBL" id="CCF56680.1"/>
    </source>
</evidence>
<gene>
    <name evidence="1" type="primary">KAFR0B03840</name>
    <name evidence="1" type="ORF">KAFR_0B03840</name>
</gene>
<dbReference type="EMBL" id="HE650822">
    <property type="protein sequence ID" value="CCF56680.1"/>
    <property type="molecule type" value="Genomic_DNA"/>
</dbReference>
<sequence length="137" mass="16136">MLRNKLLDYTNIVRIPLTTGKGFCRYYSKTNINNTSKYKRWFELTKTEKQSFIRAFVDNYKKQYPKSRTNLSLRELSNDMTKFDDSPSVFGIFYNDIWKEVTNTSKSDGSNKHAQGDSRFAHPTFKTLLIDVESKQH</sequence>
<dbReference type="FunCoup" id="H2AQN0">
    <property type="interactions" value="8"/>
</dbReference>